<dbReference type="EMBL" id="JAMQOL010000038">
    <property type="protein sequence ID" value="MCM4081181.1"/>
    <property type="molecule type" value="Genomic_DNA"/>
</dbReference>
<evidence type="ECO:0000256" key="5">
    <source>
        <dbReference type="ARBA" id="ARBA00023136"/>
    </source>
</evidence>
<keyword evidence="3 6" id="KW-0812">Transmembrane</keyword>
<accession>A0ABT0Y566</accession>
<dbReference type="InterPro" id="IPR051790">
    <property type="entry name" value="Cytochrome_c-biogenesis_DsbD"/>
</dbReference>
<evidence type="ECO:0000313" key="9">
    <source>
        <dbReference type="Proteomes" id="UP001523216"/>
    </source>
</evidence>
<proteinExistence type="inferred from homology"/>
<dbReference type="Pfam" id="PF02683">
    <property type="entry name" value="DsbD_TM"/>
    <property type="match status" value="1"/>
</dbReference>
<keyword evidence="5 6" id="KW-0472">Membrane</keyword>
<feature type="transmembrane region" description="Helical" evidence="6">
    <location>
        <begin position="123"/>
        <end position="150"/>
    </location>
</feature>
<dbReference type="Proteomes" id="UP001523216">
    <property type="component" value="Unassembled WGS sequence"/>
</dbReference>
<comment type="caution">
    <text evidence="8">The sequence shown here is derived from an EMBL/GenBank/DDBJ whole genome shotgun (WGS) entry which is preliminary data.</text>
</comment>
<evidence type="ECO:0000256" key="4">
    <source>
        <dbReference type="ARBA" id="ARBA00022989"/>
    </source>
</evidence>
<evidence type="ECO:0000256" key="2">
    <source>
        <dbReference type="ARBA" id="ARBA00006143"/>
    </source>
</evidence>
<reference evidence="8 9" key="1">
    <citation type="submission" date="2022-06" db="EMBL/GenBank/DDBJ databases">
        <title>Actinoplanes abujensis sp. nov., isolated from Nigerian arid soil.</title>
        <authorList>
            <person name="Ding P."/>
        </authorList>
    </citation>
    <scope>NUCLEOTIDE SEQUENCE [LARGE SCALE GENOMIC DNA]</scope>
    <source>
        <strain evidence="9">TRM88002</strain>
    </source>
</reference>
<feature type="transmembrane region" description="Helical" evidence="6">
    <location>
        <begin position="82"/>
        <end position="102"/>
    </location>
</feature>
<evidence type="ECO:0000256" key="3">
    <source>
        <dbReference type="ARBA" id="ARBA00022692"/>
    </source>
</evidence>
<protein>
    <submittedName>
        <fullName evidence="8">Cytochrome c biogenesis protein CcdA</fullName>
    </submittedName>
</protein>
<feature type="transmembrane region" description="Helical" evidence="6">
    <location>
        <begin position="46"/>
        <end position="70"/>
    </location>
</feature>
<keyword evidence="4 6" id="KW-1133">Transmembrane helix</keyword>
<feature type="transmembrane region" description="Helical" evidence="6">
    <location>
        <begin position="6"/>
        <end position="34"/>
    </location>
</feature>
<comment type="similarity">
    <text evidence="2">Belongs to the DsbD family.</text>
</comment>
<feature type="transmembrane region" description="Helical" evidence="6">
    <location>
        <begin position="197"/>
        <end position="218"/>
    </location>
</feature>
<evidence type="ECO:0000256" key="1">
    <source>
        <dbReference type="ARBA" id="ARBA00004141"/>
    </source>
</evidence>
<dbReference type="InterPro" id="IPR003834">
    <property type="entry name" value="Cyt_c_assmbl_TM_dom"/>
</dbReference>
<comment type="subcellular location">
    <subcellularLocation>
        <location evidence="1">Membrane</location>
        <topology evidence="1">Multi-pass membrane protein</topology>
    </subcellularLocation>
</comment>
<evidence type="ECO:0000259" key="7">
    <source>
        <dbReference type="Pfam" id="PF02683"/>
    </source>
</evidence>
<keyword evidence="9" id="KW-1185">Reference proteome</keyword>
<organism evidence="8 9">
    <name type="scientific">Paractinoplanes hotanensis</name>
    <dbReference type="NCBI Taxonomy" id="2906497"/>
    <lineage>
        <taxon>Bacteria</taxon>
        <taxon>Bacillati</taxon>
        <taxon>Actinomycetota</taxon>
        <taxon>Actinomycetes</taxon>
        <taxon>Micromonosporales</taxon>
        <taxon>Micromonosporaceae</taxon>
        <taxon>Paractinoplanes</taxon>
    </lineage>
</organism>
<sequence length="288" mass="29542">MTEAPFALAVAAGTLAALNPCGFALLPVYLTVLITDGDQASRARAVARAMISTAAIVTGFVAVFALFGLALAPVAGLVQARLPWFTIVLGLALAGLGVWLLCGRSLPGISLLAGRGPVAVRTIPSMAAFGAGYALTSLSCTIGPFLAIVVSSFRAGSPFTGVLLFLAYAAGMGMVVGIAALALALARTSVIGRMRRLAPLISRAGGVVIALAGAYVAYYGWYELRVLRGATADDPVISAALTVQGWFSNAVADLGVPVVAFTFATVLASAGAAVWWSWSRRRAVKQLR</sequence>
<gene>
    <name evidence="8" type="ORF">LXN57_26765</name>
</gene>
<evidence type="ECO:0000313" key="8">
    <source>
        <dbReference type="EMBL" id="MCM4081181.1"/>
    </source>
</evidence>
<name>A0ABT0Y566_9ACTN</name>
<dbReference type="RefSeq" id="WP_251800978.1">
    <property type="nucleotide sequence ID" value="NZ_JAMQOL010000038.1"/>
</dbReference>
<feature type="domain" description="Cytochrome C biogenesis protein transmembrane" evidence="7">
    <location>
        <begin position="9"/>
        <end position="176"/>
    </location>
</feature>
<evidence type="ECO:0000256" key="6">
    <source>
        <dbReference type="SAM" id="Phobius"/>
    </source>
</evidence>
<dbReference type="PANTHER" id="PTHR31272">
    <property type="entry name" value="CYTOCHROME C-TYPE BIOGENESIS PROTEIN HI_1454-RELATED"/>
    <property type="match status" value="1"/>
</dbReference>
<dbReference type="PANTHER" id="PTHR31272:SF4">
    <property type="entry name" value="CYTOCHROME C-TYPE BIOGENESIS PROTEIN HI_1454-RELATED"/>
    <property type="match status" value="1"/>
</dbReference>
<feature type="transmembrane region" description="Helical" evidence="6">
    <location>
        <begin position="162"/>
        <end position="185"/>
    </location>
</feature>
<feature type="transmembrane region" description="Helical" evidence="6">
    <location>
        <begin position="254"/>
        <end position="278"/>
    </location>
</feature>